<reference evidence="15" key="2">
    <citation type="submission" date="2017-12" db="EMBL/GenBank/DDBJ databases">
        <title>Genome sequence of the Bar-tailed Godwit (Limosa lapponica baueri).</title>
        <authorList>
            <person name="Lima N.C.B."/>
            <person name="Parody-Merino A.M."/>
            <person name="Battley P.F."/>
            <person name="Fidler A.E."/>
            <person name="Prosdocimi F."/>
        </authorList>
    </citation>
    <scope>NUCLEOTIDE SEQUENCE [LARGE SCALE GENOMIC DNA]</scope>
</reference>
<dbReference type="GO" id="GO:0004867">
    <property type="term" value="F:serine-type endopeptidase inhibitor activity"/>
    <property type="evidence" value="ECO:0007669"/>
    <property type="project" value="UniProtKB-KW"/>
</dbReference>
<evidence type="ECO:0000256" key="3">
    <source>
        <dbReference type="ARBA" id="ARBA00022690"/>
    </source>
</evidence>
<evidence type="ECO:0000256" key="5">
    <source>
        <dbReference type="ARBA" id="ARBA00022737"/>
    </source>
</evidence>
<evidence type="ECO:0000256" key="7">
    <source>
        <dbReference type="ARBA" id="ARBA00023157"/>
    </source>
</evidence>
<keyword evidence="15" id="KW-1185">Reference proteome</keyword>
<dbReference type="CDD" id="cd22614">
    <property type="entry name" value="Kunitz_TFPI1_2-like"/>
    <property type="match status" value="1"/>
</dbReference>
<keyword evidence="3" id="KW-0646">Protease inhibitor</keyword>
<dbReference type="SMART" id="SM00131">
    <property type="entry name" value="KU"/>
    <property type="match status" value="3"/>
</dbReference>
<evidence type="ECO:0000256" key="10">
    <source>
        <dbReference type="ARBA" id="ARBA00073658"/>
    </source>
</evidence>
<dbReference type="Pfam" id="PF00014">
    <property type="entry name" value="Kunitz_BPTI"/>
    <property type="match status" value="3"/>
</dbReference>
<proteinExistence type="predicted"/>
<dbReference type="CDD" id="cd22613">
    <property type="entry name" value="Kunitz_TFPI1_1-like"/>
    <property type="match status" value="1"/>
</dbReference>
<gene>
    <name evidence="14" type="ORF">llap_11012</name>
</gene>
<evidence type="ECO:0000313" key="14">
    <source>
        <dbReference type="EMBL" id="PKU38684.1"/>
    </source>
</evidence>
<protein>
    <recommendedName>
        <fullName evidence="10">Tissue factor pathway inhibitor</fullName>
    </recommendedName>
    <alternativeName>
        <fullName evidence="11">Extrinsic pathway inhibitor</fullName>
    </alternativeName>
    <alternativeName>
        <fullName evidence="12">Lipoprotein-associated coagulation inhibitor</fullName>
    </alternativeName>
</protein>
<dbReference type="InterPro" id="IPR036691">
    <property type="entry name" value="Endo/exonu/phosph_ase_sf"/>
</dbReference>
<dbReference type="SUPFAM" id="SSF57362">
    <property type="entry name" value="BPTI-like"/>
    <property type="match status" value="3"/>
</dbReference>
<organism evidence="14 15">
    <name type="scientific">Limosa lapponica baueri</name>
    <dbReference type="NCBI Taxonomy" id="1758121"/>
    <lineage>
        <taxon>Eukaryota</taxon>
        <taxon>Metazoa</taxon>
        <taxon>Chordata</taxon>
        <taxon>Craniata</taxon>
        <taxon>Vertebrata</taxon>
        <taxon>Euteleostomi</taxon>
        <taxon>Archelosauria</taxon>
        <taxon>Archosauria</taxon>
        <taxon>Dinosauria</taxon>
        <taxon>Saurischia</taxon>
        <taxon>Theropoda</taxon>
        <taxon>Coelurosauria</taxon>
        <taxon>Aves</taxon>
        <taxon>Neognathae</taxon>
        <taxon>Neoaves</taxon>
        <taxon>Charadriiformes</taxon>
        <taxon>Scolopacidae</taxon>
        <taxon>Limosa</taxon>
    </lineage>
</organism>
<evidence type="ECO:0000256" key="9">
    <source>
        <dbReference type="ARBA" id="ARBA00057773"/>
    </source>
</evidence>
<dbReference type="CDD" id="cd22615">
    <property type="entry name" value="Kunitz_TFPI1_TFPI2_3-like"/>
    <property type="match status" value="1"/>
</dbReference>
<dbReference type="FunFam" id="4.10.410.10:FF:000004">
    <property type="entry name" value="Tissue factor pathway inhibitor"/>
    <property type="match status" value="1"/>
</dbReference>
<keyword evidence="8" id="KW-0325">Glycoprotein</keyword>
<dbReference type="PROSITE" id="PS00280">
    <property type="entry name" value="BPTI_KUNITZ_1"/>
    <property type="match status" value="3"/>
</dbReference>
<dbReference type="FunFam" id="4.10.410.10:FF:000013">
    <property type="entry name" value="Tissue factor pathway inhibitor"/>
    <property type="match status" value="1"/>
</dbReference>
<comment type="subcellular location">
    <subcellularLocation>
        <location evidence="1">Secreted</location>
    </subcellularLocation>
</comment>
<feature type="domain" description="BPTI/Kunitz inhibitor" evidence="13">
    <location>
        <begin position="192"/>
        <end position="242"/>
    </location>
</feature>
<dbReference type="AlphaFoldDB" id="A0A2I0TXY6"/>
<dbReference type="FunFam" id="4.10.410.10:FF:000012">
    <property type="entry name" value="Tissue factor pathway inhibitor"/>
    <property type="match status" value="1"/>
</dbReference>
<dbReference type="GO" id="GO:0005615">
    <property type="term" value="C:extracellular space"/>
    <property type="evidence" value="ECO:0007669"/>
    <property type="project" value="UniProtKB-ARBA"/>
</dbReference>
<keyword evidence="7" id="KW-1015">Disulfide bond</keyword>
<dbReference type="InterPro" id="IPR005135">
    <property type="entry name" value="Endo/exonuclease/phosphatase"/>
</dbReference>
<dbReference type="InterPro" id="IPR036880">
    <property type="entry name" value="Kunitz_BPTI_sf"/>
</dbReference>
<dbReference type="EMBL" id="KZ506679">
    <property type="protein sequence ID" value="PKU38684.1"/>
    <property type="molecule type" value="Genomic_DNA"/>
</dbReference>
<dbReference type="GO" id="GO:0071396">
    <property type="term" value="P:cellular response to lipid"/>
    <property type="evidence" value="ECO:0007669"/>
    <property type="project" value="UniProtKB-ARBA"/>
</dbReference>
<dbReference type="InterPro" id="IPR050098">
    <property type="entry name" value="TFPI/VKTCI-like"/>
</dbReference>
<dbReference type="InterPro" id="IPR002223">
    <property type="entry name" value="Kunitz_BPTI"/>
</dbReference>
<dbReference type="Pfam" id="PF03372">
    <property type="entry name" value="Exo_endo_phos"/>
    <property type="match status" value="1"/>
</dbReference>
<dbReference type="Proteomes" id="UP000233556">
    <property type="component" value="Unassembled WGS sequence"/>
</dbReference>
<evidence type="ECO:0000259" key="13">
    <source>
        <dbReference type="PROSITE" id="PS50279"/>
    </source>
</evidence>
<accession>A0A2I0TXY6</accession>
<evidence type="ECO:0000256" key="12">
    <source>
        <dbReference type="ARBA" id="ARBA00081787"/>
    </source>
</evidence>
<keyword evidence="4" id="KW-0732">Signal</keyword>
<evidence type="ECO:0000256" key="6">
    <source>
        <dbReference type="ARBA" id="ARBA00022900"/>
    </source>
</evidence>
<dbReference type="GO" id="GO:0003824">
    <property type="term" value="F:catalytic activity"/>
    <property type="evidence" value="ECO:0007669"/>
    <property type="project" value="InterPro"/>
</dbReference>
<evidence type="ECO:0000256" key="4">
    <source>
        <dbReference type="ARBA" id="ARBA00022729"/>
    </source>
</evidence>
<name>A0A2I0TXY6_LIMLA</name>
<evidence type="ECO:0000256" key="2">
    <source>
        <dbReference type="ARBA" id="ARBA00022525"/>
    </source>
</evidence>
<dbReference type="PANTHER" id="PTHR10083:SF374">
    <property type="entry name" value="BPTI_KUNITZ INHIBITOR DOMAIN-CONTAINING PROTEIN"/>
    <property type="match status" value="1"/>
</dbReference>
<reference evidence="15" key="1">
    <citation type="submission" date="2017-11" db="EMBL/GenBank/DDBJ databases">
        <authorList>
            <person name="Lima N.C."/>
            <person name="Parody-Merino A.M."/>
            <person name="Battley P.F."/>
            <person name="Fidler A.E."/>
            <person name="Prosdocimi F."/>
        </authorList>
    </citation>
    <scope>NUCLEOTIDE SEQUENCE [LARGE SCALE GENOMIC DNA]</scope>
</reference>
<dbReference type="PANTHER" id="PTHR10083">
    <property type="entry name" value="KUNITZ-TYPE PROTEASE INHIBITOR-RELATED"/>
    <property type="match status" value="1"/>
</dbReference>
<keyword evidence="2" id="KW-0964">Secreted</keyword>
<feature type="domain" description="BPTI/Kunitz inhibitor" evidence="13">
    <location>
        <begin position="251"/>
        <end position="301"/>
    </location>
</feature>
<keyword evidence="5" id="KW-0677">Repeat</keyword>
<sequence>MAGLAQLKCIYMNACSMGNKQEELEAIVQQENYDIVAITEMWWEDSHNWNAAIDGYQLFRTDRQGRRGVGVALYVRDRFECLELNNVNDSVECLWVRSKGKASKAWWELVTDPTTRMPREVVESPSLEIFKTRLDAVLGEMKGRKKGCSSALTYILLFVCVTGHATTDLDYGEEEDVLGAAFPPLKLGHSVCAMKADEGPCKAIHMRYYFNIQSRECEMFEYGGCHGNENNFITLEECQKKCAVTEKPNFCFHEKDPGICRGYFSRYFYNKETKICEVFKYGGCLGNQNNFKNLEECQATCQGNFNLLPTAQNEKSNNLNSSSPKEERNQFPIFFEPPPTPSFCMTPMDRGLCRAKELRFFYNYSTGRCHPFSYSGCGGNENNFTSRKSCLRICKKGFNKKKGERRLIKIKKKRKKQPVKALSEEIIPEKIQL</sequence>
<evidence type="ECO:0000256" key="8">
    <source>
        <dbReference type="ARBA" id="ARBA00023180"/>
    </source>
</evidence>
<dbReference type="Gene3D" id="3.60.10.10">
    <property type="entry name" value="Endonuclease/exonuclease/phosphatase"/>
    <property type="match status" value="1"/>
</dbReference>
<dbReference type="Gene3D" id="4.10.410.10">
    <property type="entry name" value="Pancreatic trypsin inhibitor Kunitz domain"/>
    <property type="match status" value="3"/>
</dbReference>
<evidence type="ECO:0000256" key="1">
    <source>
        <dbReference type="ARBA" id="ARBA00004613"/>
    </source>
</evidence>
<dbReference type="InterPro" id="IPR020901">
    <property type="entry name" value="Prtase_inh_Kunz-CS"/>
</dbReference>
<feature type="domain" description="BPTI/Kunitz inhibitor" evidence="13">
    <location>
        <begin position="344"/>
        <end position="394"/>
    </location>
</feature>
<dbReference type="OrthoDB" id="5950222at2759"/>
<dbReference type="PROSITE" id="PS50279">
    <property type="entry name" value="BPTI_KUNITZ_2"/>
    <property type="match status" value="3"/>
</dbReference>
<evidence type="ECO:0000313" key="15">
    <source>
        <dbReference type="Proteomes" id="UP000233556"/>
    </source>
</evidence>
<dbReference type="PRINTS" id="PR00759">
    <property type="entry name" value="BASICPTASE"/>
</dbReference>
<keyword evidence="6" id="KW-0722">Serine protease inhibitor</keyword>
<dbReference type="SUPFAM" id="SSF56219">
    <property type="entry name" value="DNase I-like"/>
    <property type="match status" value="1"/>
</dbReference>
<comment type="function">
    <text evidence="9">Inhibits factor X (X(a)) directly and, in a Xa-dependent way, inhibits VIIa/tissue factor activity, presumably by forming a quaternary Xa/LACI/VIIa/TF complex. It possesses an antithrombotic action and also the ability to associate with lipoproteins in plasma.</text>
</comment>
<evidence type="ECO:0000256" key="11">
    <source>
        <dbReference type="ARBA" id="ARBA00081110"/>
    </source>
</evidence>